<organism evidence="1 2">
    <name type="scientific">Actinocorallia longicatena</name>
    <dbReference type="NCBI Taxonomy" id="111803"/>
    <lineage>
        <taxon>Bacteria</taxon>
        <taxon>Bacillati</taxon>
        <taxon>Actinomycetota</taxon>
        <taxon>Actinomycetes</taxon>
        <taxon>Streptosporangiales</taxon>
        <taxon>Thermomonosporaceae</taxon>
        <taxon>Actinocorallia</taxon>
    </lineage>
</organism>
<sequence length="180" mass="19641">MLALAMATPQGRATATQFLRFAGVEFSSEPGPAPNETPSLPGEVRTSLDQARRAARFPILVPSALGAPKEVTVADDGRVVSLGYGDVRLDEFDGRVNEIFFQKFLHADTRTYRSAKVDDTDAIWIKGPHEIWYIDHQGLEQSASAHLSGNTLIWQSGPTALRLEGVPTLPEALRIAESTR</sequence>
<evidence type="ECO:0000313" key="2">
    <source>
        <dbReference type="Proteomes" id="UP001501237"/>
    </source>
</evidence>
<protein>
    <recommendedName>
        <fullName evidence="3">DUF4367 domain-containing protein</fullName>
    </recommendedName>
</protein>
<proteinExistence type="predicted"/>
<accession>A0ABP6Q8H0</accession>
<name>A0ABP6Q8H0_9ACTN</name>
<evidence type="ECO:0008006" key="3">
    <source>
        <dbReference type="Google" id="ProtNLM"/>
    </source>
</evidence>
<dbReference type="Proteomes" id="UP001501237">
    <property type="component" value="Unassembled WGS sequence"/>
</dbReference>
<gene>
    <name evidence="1" type="ORF">GCM10010468_29070</name>
</gene>
<reference evidence="2" key="1">
    <citation type="journal article" date="2019" name="Int. J. Syst. Evol. Microbiol.">
        <title>The Global Catalogue of Microorganisms (GCM) 10K type strain sequencing project: providing services to taxonomists for standard genome sequencing and annotation.</title>
        <authorList>
            <consortium name="The Broad Institute Genomics Platform"/>
            <consortium name="The Broad Institute Genome Sequencing Center for Infectious Disease"/>
            <person name="Wu L."/>
            <person name="Ma J."/>
        </authorList>
    </citation>
    <scope>NUCLEOTIDE SEQUENCE [LARGE SCALE GENOMIC DNA]</scope>
    <source>
        <strain evidence="2">JCM 9377</strain>
    </source>
</reference>
<evidence type="ECO:0000313" key="1">
    <source>
        <dbReference type="EMBL" id="GAA3210857.1"/>
    </source>
</evidence>
<comment type="caution">
    <text evidence="1">The sequence shown here is derived from an EMBL/GenBank/DDBJ whole genome shotgun (WGS) entry which is preliminary data.</text>
</comment>
<dbReference type="EMBL" id="BAAAUV010000006">
    <property type="protein sequence ID" value="GAA3210857.1"/>
    <property type="molecule type" value="Genomic_DNA"/>
</dbReference>
<keyword evidence="2" id="KW-1185">Reference proteome</keyword>